<dbReference type="InterPro" id="IPR006054">
    <property type="entry name" value="DnaQ"/>
</dbReference>
<gene>
    <name evidence="3" type="ORF">ACFFGV_03615</name>
</gene>
<dbReference type="PANTHER" id="PTHR30231">
    <property type="entry name" value="DNA POLYMERASE III SUBUNIT EPSILON"/>
    <property type="match status" value="1"/>
</dbReference>
<comment type="caution">
    <text evidence="3">The sequence shown here is derived from an EMBL/GenBank/DDBJ whole genome shotgun (WGS) entry which is preliminary data.</text>
</comment>
<proteinExistence type="predicted"/>
<dbReference type="PANTHER" id="PTHR30231:SF41">
    <property type="entry name" value="DNA POLYMERASE III SUBUNIT EPSILON"/>
    <property type="match status" value="1"/>
</dbReference>
<dbReference type="SUPFAM" id="SSF53098">
    <property type="entry name" value="Ribonuclease H-like"/>
    <property type="match status" value="1"/>
</dbReference>
<dbReference type="CDD" id="cd06127">
    <property type="entry name" value="DEDDh"/>
    <property type="match status" value="1"/>
</dbReference>
<dbReference type="NCBIfam" id="TIGR00573">
    <property type="entry name" value="dnaq"/>
    <property type="match status" value="1"/>
</dbReference>
<evidence type="ECO:0000259" key="2">
    <source>
        <dbReference type="SMART" id="SM00479"/>
    </source>
</evidence>
<name>A0ABV6LJV0_9BACI</name>
<dbReference type="Gene3D" id="3.30.420.10">
    <property type="entry name" value="Ribonuclease H-like superfamily/Ribonuclease H"/>
    <property type="match status" value="1"/>
</dbReference>
<feature type="domain" description="Exonuclease" evidence="2">
    <location>
        <begin position="57"/>
        <end position="225"/>
    </location>
</feature>
<dbReference type="Proteomes" id="UP001589836">
    <property type="component" value="Unassembled WGS sequence"/>
</dbReference>
<sequence length="244" mass="28422">MFPIDLEILKYVLYERYIFAIKQRPFRKTDDYISLQETLVHYRRKRSLLKEPIQTAPFTIFDLETTGLFPELGHEIISIGAIRINGTQPLTYQRFHQHIKPIRPVSKRTRDLTGLTKEDLANAPSFPKAFQEFLQFCEGSILVAYPAAFDMHFVEKMLKRWKLPVTTPYTIDAQAIAKQIYPNQRTQLDRMIAELGIQKLGRHHALNDAIMTAELFQVLLNECHQRDIHTTHELMEIAQSIGKS</sequence>
<organism evidence="3 4">
    <name type="scientific">Pontibacillus salicampi</name>
    <dbReference type="NCBI Taxonomy" id="1449801"/>
    <lineage>
        <taxon>Bacteria</taxon>
        <taxon>Bacillati</taxon>
        <taxon>Bacillota</taxon>
        <taxon>Bacilli</taxon>
        <taxon>Bacillales</taxon>
        <taxon>Bacillaceae</taxon>
        <taxon>Pontibacillus</taxon>
    </lineage>
</organism>
<dbReference type="Pfam" id="PF00929">
    <property type="entry name" value="RNase_T"/>
    <property type="match status" value="1"/>
</dbReference>
<dbReference type="RefSeq" id="WP_377345198.1">
    <property type="nucleotide sequence ID" value="NZ_JBHLTP010000003.1"/>
</dbReference>
<keyword evidence="1" id="KW-0378">Hydrolase</keyword>
<dbReference type="InterPro" id="IPR013520">
    <property type="entry name" value="Ribonucl_H"/>
</dbReference>
<evidence type="ECO:0000313" key="3">
    <source>
        <dbReference type="EMBL" id="MFC0522675.1"/>
    </source>
</evidence>
<evidence type="ECO:0000313" key="4">
    <source>
        <dbReference type="Proteomes" id="UP001589836"/>
    </source>
</evidence>
<dbReference type="InterPro" id="IPR012337">
    <property type="entry name" value="RNaseH-like_sf"/>
</dbReference>
<dbReference type="InterPro" id="IPR036397">
    <property type="entry name" value="RNaseH_sf"/>
</dbReference>
<keyword evidence="4" id="KW-1185">Reference proteome</keyword>
<keyword evidence="1" id="KW-0269">Exonuclease</keyword>
<dbReference type="EMBL" id="JBHLTP010000003">
    <property type="protein sequence ID" value="MFC0522675.1"/>
    <property type="molecule type" value="Genomic_DNA"/>
</dbReference>
<protein>
    <submittedName>
        <fullName evidence="3">PolC-type DNA polymerase III</fullName>
    </submittedName>
</protein>
<accession>A0ABV6LJV0</accession>
<keyword evidence="1" id="KW-0540">Nuclease</keyword>
<reference evidence="3 4" key="1">
    <citation type="submission" date="2024-09" db="EMBL/GenBank/DDBJ databases">
        <authorList>
            <person name="Sun Q."/>
            <person name="Mori K."/>
        </authorList>
    </citation>
    <scope>NUCLEOTIDE SEQUENCE [LARGE SCALE GENOMIC DNA]</scope>
    <source>
        <strain evidence="3 4">NCAIM B.02529</strain>
    </source>
</reference>
<evidence type="ECO:0000256" key="1">
    <source>
        <dbReference type="ARBA" id="ARBA00022839"/>
    </source>
</evidence>
<dbReference type="SMART" id="SM00479">
    <property type="entry name" value="EXOIII"/>
    <property type="match status" value="1"/>
</dbReference>